<protein>
    <submittedName>
        <fullName evidence="1">Uncharacterized protein</fullName>
    </submittedName>
</protein>
<accession>A0AAV0GCX9</accession>
<evidence type="ECO:0000313" key="2">
    <source>
        <dbReference type="Proteomes" id="UP001152523"/>
    </source>
</evidence>
<dbReference type="EMBL" id="CAMAPF010001084">
    <property type="protein sequence ID" value="CAH9145666.1"/>
    <property type="molecule type" value="Genomic_DNA"/>
</dbReference>
<dbReference type="AlphaFoldDB" id="A0AAV0GCX9"/>
<reference evidence="1" key="1">
    <citation type="submission" date="2022-07" db="EMBL/GenBank/DDBJ databases">
        <authorList>
            <person name="Macas J."/>
            <person name="Novak P."/>
            <person name="Neumann P."/>
        </authorList>
    </citation>
    <scope>NUCLEOTIDE SEQUENCE</scope>
</reference>
<dbReference type="Proteomes" id="UP001152523">
    <property type="component" value="Unassembled WGS sequence"/>
</dbReference>
<keyword evidence="2" id="KW-1185">Reference proteome</keyword>
<gene>
    <name evidence="1" type="ORF">CEPIT_LOCUS42389</name>
</gene>
<proteinExistence type="predicted"/>
<evidence type="ECO:0000313" key="1">
    <source>
        <dbReference type="EMBL" id="CAH9145666.1"/>
    </source>
</evidence>
<organism evidence="1 2">
    <name type="scientific">Cuscuta epithymum</name>
    <dbReference type="NCBI Taxonomy" id="186058"/>
    <lineage>
        <taxon>Eukaryota</taxon>
        <taxon>Viridiplantae</taxon>
        <taxon>Streptophyta</taxon>
        <taxon>Embryophyta</taxon>
        <taxon>Tracheophyta</taxon>
        <taxon>Spermatophyta</taxon>
        <taxon>Magnoliopsida</taxon>
        <taxon>eudicotyledons</taxon>
        <taxon>Gunneridae</taxon>
        <taxon>Pentapetalae</taxon>
        <taxon>asterids</taxon>
        <taxon>lamiids</taxon>
        <taxon>Solanales</taxon>
        <taxon>Convolvulaceae</taxon>
        <taxon>Cuscuteae</taxon>
        <taxon>Cuscuta</taxon>
        <taxon>Cuscuta subgen. Cuscuta</taxon>
    </lineage>
</organism>
<name>A0AAV0GCX9_9ASTE</name>
<comment type="caution">
    <text evidence="1">The sequence shown here is derived from an EMBL/GenBank/DDBJ whole genome shotgun (WGS) entry which is preliminary data.</text>
</comment>
<sequence length="130" mass="14524">MTIDATISTADGTRRNHEMIRTNAIDLGGVSLEKTQTMTNSKDDACPLPRFANEQWEGLLTLIENFRAASFDAKLSGKGCKVKWHSGVSYHMTGCAQLMIFNKKINTNTSEHAERRNHTCDKCGRCTFKP</sequence>